<organism evidence="10 11">
    <name type="scientific">Actinomadura logoneensis</name>
    <dbReference type="NCBI Taxonomy" id="2293572"/>
    <lineage>
        <taxon>Bacteria</taxon>
        <taxon>Bacillati</taxon>
        <taxon>Actinomycetota</taxon>
        <taxon>Actinomycetes</taxon>
        <taxon>Streptosporangiales</taxon>
        <taxon>Thermomonosporaceae</taxon>
        <taxon>Actinomadura</taxon>
    </lineage>
</organism>
<keyword evidence="7" id="KW-0003">3Fe-4S</keyword>
<name>A0A372JIB5_9ACTN</name>
<dbReference type="EMBL" id="QURH01000331">
    <property type="protein sequence ID" value="RFU39649.1"/>
    <property type="molecule type" value="Genomic_DNA"/>
</dbReference>
<dbReference type="PANTHER" id="PTHR36923">
    <property type="entry name" value="FERREDOXIN"/>
    <property type="match status" value="1"/>
</dbReference>
<dbReference type="PANTHER" id="PTHR36923:SF3">
    <property type="entry name" value="FERREDOXIN"/>
    <property type="match status" value="1"/>
</dbReference>
<reference evidence="10 11" key="1">
    <citation type="submission" date="2018-08" db="EMBL/GenBank/DDBJ databases">
        <title>Actinomadura jelena sp. nov., a novel Actinomycete isolated from soil in Chad.</title>
        <authorList>
            <person name="Shi L."/>
        </authorList>
    </citation>
    <scope>NUCLEOTIDE SEQUENCE [LARGE SCALE GENOMIC DNA]</scope>
    <source>
        <strain evidence="10 11">NEAU-G17</strain>
    </source>
</reference>
<comment type="caution">
    <text evidence="10">The sequence shown here is derived from an EMBL/GenBank/DDBJ whole genome shotgun (WGS) entry which is preliminary data.</text>
</comment>
<keyword evidence="6 8" id="KW-0411">Iron-sulfur</keyword>
<evidence type="ECO:0000259" key="9">
    <source>
        <dbReference type="PROSITE" id="PS51379"/>
    </source>
</evidence>
<dbReference type="AlphaFoldDB" id="A0A372JIB5"/>
<dbReference type="PROSITE" id="PS51379">
    <property type="entry name" value="4FE4S_FER_2"/>
    <property type="match status" value="1"/>
</dbReference>
<keyword evidence="2 8" id="KW-0813">Transport</keyword>
<sequence>MRVTADRDRCLGAGQCVLHAPDVFDQSDEDGTVVLLTGTPSEAQGESVRTAVRMCPNAVLTLTDDPPS</sequence>
<evidence type="ECO:0000256" key="4">
    <source>
        <dbReference type="ARBA" id="ARBA00022982"/>
    </source>
</evidence>
<evidence type="ECO:0000256" key="2">
    <source>
        <dbReference type="ARBA" id="ARBA00022448"/>
    </source>
</evidence>
<evidence type="ECO:0000313" key="11">
    <source>
        <dbReference type="Proteomes" id="UP000261811"/>
    </source>
</evidence>
<dbReference type="GO" id="GO:0005506">
    <property type="term" value="F:iron ion binding"/>
    <property type="evidence" value="ECO:0007669"/>
    <property type="project" value="UniProtKB-UniRule"/>
</dbReference>
<dbReference type="PRINTS" id="PR00352">
    <property type="entry name" value="3FE4SFRDOXIN"/>
</dbReference>
<dbReference type="OrthoDB" id="14703at2"/>
<dbReference type="InterPro" id="IPR001080">
    <property type="entry name" value="3Fe4S_ferredoxin"/>
</dbReference>
<feature type="domain" description="4Fe-4S ferredoxin-type" evidence="9">
    <location>
        <begin position="1"/>
        <end position="29"/>
    </location>
</feature>
<evidence type="ECO:0000256" key="5">
    <source>
        <dbReference type="ARBA" id="ARBA00023004"/>
    </source>
</evidence>
<evidence type="ECO:0000313" key="10">
    <source>
        <dbReference type="EMBL" id="RFU39649.1"/>
    </source>
</evidence>
<dbReference type="Pfam" id="PF13370">
    <property type="entry name" value="Fer4_13"/>
    <property type="match status" value="1"/>
</dbReference>
<comment type="cofactor">
    <cofactor evidence="1">
        <name>[3Fe-4S] cluster</name>
        <dbReference type="ChEBI" id="CHEBI:21137"/>
    </cofactor>
</comment>
<dbReference type="Proteomes" id="UP000261811">
    <property type="component" value="Unassembled WGS sequence"/>
</dbReference>
<protein>
    <recommendedName>
        <fullName evidence="8">Ferredoxin</fullName>
    </recommendedName>
</protein>
<keyword evidence="4 8" id="KW-0249">Electron transport</keyword>
<dbReference type="SUPFAM" id="SSF54862">
    <property type="entry name" value="4Fe-4S ferredoxins"/>
    <property type="match status" value="1"/>
</dbReference>
<evidence type="ECO:0000256" key="3">
    <source>
        <dbReference type="ARBA" id="ARBA00022723"/>
    </source>
</evidence>
<dbReference type="Gene3D" id="3.30.70.20">
    <property type="match status" value="1"/>
</dbReference>
<dbReference type="InterPro" id="IPR051269">
    <property type="entry name" value="Fe-S_cluster_ET"/>
</dbReference>
<dbReference type="RefSeq" id="WP_117359227.1">
    <property type="nucleotide sequence ID" value="NZ_QURH01000331.1"/>
</dbReference>
<gene>
    <name evidence="10" type="ORF">DZF91_21370</name>
</gene>
<evidence type="ECO:0000256" key="1">
    <source>
        <dbReference type="ARBA" id="ARBA00001927"/>
    </source>
</evidence>
<evidence type="ECO:0000256" key="6">
    <source>
        <dbReference type="ARBA" id="ARBA00023014"/>
    </source>
</evidence>
<proteinExistence type="predicted"/>
<accession>A0A372JIB5</accession>
<dbReference type="InterPro" id="IPR017896">
    <property type="entry name" value="4Fe4S_Fe-S-bd"/>
</dbReference>
<dbReference type="GO" id="GO:0051538">
    <property type="term" value="F:3 iron, 4 sulfur cluster binding"/>
    <property type="evidence" value="ECO:0007669"/>
    <property type="project" value="UniProtKB-KW"/>
</dbReference>
<dbReference type="GO" id="GO:0009055">
    <property type="term" value="F:electron transfer activity"/>
    <property type="evidence" value="ECO:0007669"/>
    <property type="project" value="UniProtKB-UniRule"/>
</dbReference>
<keyword evidence="5 8" id="KW-0408">Iron</keyword>
<keyword evidence="3 8" id="KW-0479">Metal-binding</keyword>
<keyword evidence="11" id="KW-1185">Reference proteome</keyword>
<evidence type="ECO:0000256" key="8">
    <source>
        <dbReference type="RuleBase" id="RU368020"/>
    </source>
</evidence>
<comment type="function">
    <text evidence="8">Ferredoxins are iron-sulfur proteins that transfer electrons in a wide variety of metabolic reactions.</text>
</comment>
<evidence type="ECO:0000256" key="7">
    <source>
        <dbReference type="ARBA" id="ARBA00023291"/>
    </source>
</evidence>